<dbReference type="Pfam" id="PF00069">
    <property type="entry name" value="Pkinase"/>
    <property type="match status" value="1"/>
</dbReference>
<dbReference type="Gene3D" id="3.30.200.20">
    <property type="entry name" value="Phosphorylase Kinase, domain 1"/>
    <property type="match status" value="1"/>
</dbReference>
<dbReference type="SUPFAM" id="SSF56112">
    <property type="entry name" value="Protein kinase-like (PK-like)"/>
    <property type="match status" value="1"/>
</dbReference>
<dbReference type="PANTHER" id="PTHR24055">
    <property type="entry name" value="MITOGEN-ACTIVATED PROTEIN KINASE"/>
    <property type="match status" value="1"/>
</dbReference>
<gene>
    <name evidence="14" type="ORF">PPAR1163_LOCUS14899</name>
</gene>
<evidence type="ECO:0000313" key="14">
    <source>
        <dbReference type="EMBL" id="CAD9256528.1"/>
    </source>
</evidence>
<comment type="catalytic activity">
    <reaction evidence="8">
        <text>L-seryl-[protein] + ATP = O-phospho-L-seryl-[protein] + ADP + H(+)</text>
        <dbReference type="Rhea" id="RHEA:17989"/>
        <dbReference type="Rhea" id="RHEA-COMP:9863"/>
        <dbReference type="Rhea" id="RHEA-COMP:11604"/>
        <dbReference type="ChEBI" id="CHEBI:15378"/>
        <dbReference type="ChEBI" id="CHEBI:29999"/>
        <dbReference type="ChEBI" id="CHEBI:30616"/>
        <dbReference type="ChEBI" id="CHEBI:83421"/>
        <dbReference type="ChEBI" id="CHEBI:456216"/>
        <dbReference type="EC" id="2.7.11.24"/>
    </reaction>
</comment>
<evidence type="ECO:0000256" key="12">
    <source>
        <dbReference type="SAM" id="MobiDB-lite"/>
    </source>
</evidence>
<organism evidence="14">
    <name type="scientific">Phaeomonas parva</name>
    <dbReference type="NCBI Taxonomy" id="124430"/>
    <lineage>
        <taxon>Eukaryota</taxon>
        <taxon>Sar</taxon>
        <taxon>Stramenopiles</taxon>
        <taxon>Ochrophyta</taxon>
        <taxon>Pinguiophyceae</taxon>
        <taxon>Pinguiochrysidales</taxon>
        <taxon>Pinguiochrysidaceae</taxon>
        <taxon>Phaeomonas</taxon>
    </lineage>
</organism>
<dbReference type="SMART" id="SM00220">
    <property type="entry name" value="S_TKc"/>
    <property type="match status" value="1"/>
</dbReference>
<feature type="domain" description="Protein kinase" evidence="13">
    <location>
        <begin position="17"/>
        <end position="304"/>
    </location>
</feature>
<evidence type="ECO:0000256" key="2">
    <source>
        <dbReference type="ARBA" id="ARBA00022527"/>
    </source>
</evidence>
<keyword evidence="5 11" id="KW-0418">Kinase</keyword>
<evidence type="ECO:0000256" key="5">
    <source>
        <dbReference type="ARBA" id="ARBA00022777"/>
    </source>
</evidence>
<sequence length="386" mass="44307">MSQNTTDEIERHVLRRFEICQRLGRGAYGVVWKAKEKRTQTVVALKKCFDAFRNNTDAQRTFREIMYLQALSGHDNLIRLLHVIRAENDRDVYLTFQHMETDLHAVIRAHILEDIHKKYIIYQLLRALKYLHSADLLHRDIKPSNLLLNSDCHLRLCDFGLCRSVSESGGPSPVLTDYVATRWYRAPEILLAATIYTKAVDMWSVGCILGEMITERPIFPGSSTMNQVEKILEVTGRPNQQEVESICSSYAGTMLASVTPKQQVSLEQLFPNVSQDATDFIGQNLKFSPDERCSAEAALRHPYVAEFHDPEQEPVHPGGAVRIPIDDNMKLTAADYRNRLYEEITERRREARRREQARAKRTQVAGEGEDRLTSWTQEGYEETVQA</sequence>
<comment type="catalytic activity">
    <reaction evidence="7 11">
        <text>L-threonyl-[protein] + ATP = O-phospho-L-threonyl-[protein] + ADP + H(+)</text>
        <dbReference type="Rhea" id="RHEA:46608"/>
        <dbReference type="Rhea" id="RHEA-COMP:11060"/>
        <dbReference type="Rhea" id="RHEA-COMP:11605"/>
        <dbReference type="ChEBI" id="CHEBI:15378"/>
        <dbReference type="ChEBI" id="CHEBI:30013"/>
        <dbReference type="ChEBI" id="CHEBI:30616"/>
        <dbReference type="ChEBI" id="CHEBI:61977"/>
        <dbReference type="ChEBI" id="CHEBI:456216"/>
        <dbReference type="EC" id="2.7.11.24"/>
    </reaction>
</comment>
<keyword evidence="6 9" id="KW-0067">ATP-binding</keyword>
<dbReference type="GO" id="GO:0005524">
    <property type="term" value="F:ATP binding"/>
    <property type="evidence" value="ECO:0007669"/>
    <property type="project" value="UniProtKB-UniRule"/>
</dbReference>
<dbReference type="PROSITE" id="PS00108">
    <property type="entry name" value="PROTEIN_KINASE_ST"/>
    <property type="match status" value="1"/>
</dbReference>
<protein>
    <recommendedName>
        <fullName evidence="1 11">Mitogen-activated protein kinase</fullName>
        <ecNumber evidence="1 11">2.7.11.24</ecNumber>
    </recommendedName>
</protein>
<dbReference type="EC" id="2.7.11.24" evidence="1 11"/>
<evidence type="ECO:0000256" key="8">
    <source>
        <dbReference type="ARBA" id="ARBA00048312"/>
    </source>
</evidence>
<proteinExistence type="inferred from homology"/>
<comment type="similarity">
    <text evidence="11">Belongs to the protein kinase superfamily. Ser/Thr protein kinase family. MAP kinase subfamily.</text>
</comment>
<dbReference type="FunFam" id="3.30.200.20:FF:000166">
    <property type="entry name" value="Mitogen-activated protein kinase"/>
    <property type="match status" value="1"/>
</dbReference>
<evidence type="ECO:0000256" key="1">
    <source>
        <dbReference type="ARBA" id="ARBA00012411"/>
    </source>
</evidence>
<dbReference type="EMBL" id="HBGJ01023270">
    <property type="protein sequence ID" value="CAD9256528.1"/>
    <property type="molecule type" value="Transcribed_RNA"/>
</dbReference>
<reference evidence="14" key="1">
    <citation type="submission" date="2021-01" db="EMBL/GenBank/DDBJ databases">
        <authorList>
            <person name="Corre E."/>
            <person name="Pelletier E."/>
            <person name="Niang G."/>
            <person name="Scheremetjew M."/>
            <person name="Finn R."/>
            <person name="Kale V."/>
            <person name="Holt S."/>
            <person name="Cochrane G."/>
            <person name="Meng A."/>
            <person name="Brown T."/>
            <person name="Cohen L."/>
        </authorList>
    </citation>
    <scope>NUCLEOTIDE SEQUENCE</scope>
    <source>
        <strain evidence="14">CCMP2877</strain>
    </source>
</reference>
<dbReference type="InterPro" id="IPR011009">
    <property type="entry name" value="Kinase-like_dom_sf"/>
</dbReference>
<keyword evidence="11" id="KW-0460">Magnesium</keyword>
<dbReference type="PROSITE" id="PS50011">
    <property type="entry name" value="PROTEIN_KINASE_DOM"/>
    <property type="match status" value="1"/>
</dbReference>
<dbReference type="FunFam" id="1.10.510.10:FF:000238">
    <property type="entry name" value="Mitogen-activated protein kinase"/>
    <property type="match status" value="1"/>
</dbReference>
<keyword evidence="4 9" id="KW-0547">Nucleotide-binding</keyword>
<dbReference type="CDD" id="cd07852">
    <property type="entry name" value="STKc_MAPK15-like"/>
    <property type="match status" value="1"/>
</dbReference>
<keyword evidence="3 11" id="KW-0808">Transferase</keyword>
<evidence type="ECO:0000256" key="9">
    <source>
        <dbReference type="PROSITE-ProRule" id="PRU10141"/>
    </source>
</evidence>
<evidence type="ECO:0000256" key="6">
    <source>
        <dbReference type="ARBA" id="ARBA00022840"/>
    </source>
</evidence>
<dbReference type="GO" id="GO:0004707">
    <property type="term" value="F:MAP kinase activity"/>
    <property type="evidence" value="ECO:0007669"/>
    <property type="project" value="UniProtKB-EC"/>
</dbReference>
<dbReference type="InterPro" id="IPR003527">
    <property type="entry name" value="MAP_kinase_CS"/>
</dbReference>
<dbReference type="InterPro" id="IPR050117">
    <property type="entry name" value="MAPK"/>
</dbReference>
<evidence type="ECO:0000256" key="10">
    <source>
        <dbReference type="RuleBase" id="RU000304"/>
    </source>
</evidence>
<dbReference type="InterPro" id="IPR000719">
    <property type="entry name" value="Prot_kinase_dom"/>
</dbReference>
<evidence type="ECO:0000256" key="4">
    <source>
        <dbReference type="ARBA" id="ARBA00022741"/>
    </source>
</evidence>
<evidence type="ECO:0000256" key="3">
    <source>
        <dbReference type="ARBA" id="ARBA00022679"/>
    </source>
</evidence>
<dbReference type="PROSITE" id="PS00107">
    <property type="entry name" value="PROTEIN_KINASE_ATP"/>
    <property type="match status" value="1"/>
</dbReference>
<name>A0A7S1U658_9STRA</name>
<evidence type="ECO:0000256" key="11">
    <source>
        <dbReference type="RuleBase" id="RU361165"/>
    </source>
</evidence>
<evidence type="ECO:0000256" key="7">
    <source>
        <dbReference type="ARBA" id="ARBA00047592"/>
    </source>
</evidence>
<dbReference type="AlphaFoldDB" id="A0A7S1U658"/>
<dbReference type="PROSITE" id="PS01351">
    <property type="entry name" value="MAPK"/>
    <property type="match status" value="1"/>
</dbReference>
<comment type="activity regulation">
    <text evidence="11">Activated by threonine and tyrosine phosphorylation.</text>
</comment>
<keyword evidence="2 10" id="KW-0723">Serine/threonine-protein kinase</keyword>
<feature type="compositionally biased region" description="Basic and acidic residues" evidence="12">
    <location>
        <begin position="347"/>
        <end position="358"/>
    </location>
</feature>
<dbReference type="InterPro" id="IPR008271">
    <property type="entry name" value="Ser/Thr_kinase_AS"/>
</dbReference>
<evidence type="ECO:0000259" key="13">
    <source>
        <dbReference type="PROSITE" id="PS50011"/>
    </source>
</evidence>
<dbReference type="Gene3D" id="1.10.510.10">
    <property type="entry name" value="Transferase(Phosphotransferase) domain 1"/>
    <property type="match status" value="1"/>
</dbReference>
<accession>A0A7S1U658</accession>
<feature type="binding site" evidence="9">
    <location>
        <position position="46"/>
    </location>
    <ligand>
        <name>ATP</name>
        <dbReference type="ChEBI" id="CHEBI:30616"/>
    </ligand>
</feature>
<comment type="cofactor">
    <cofactor evidence="11">
        <name>Mg(2+)</name>
        <dbReference type="ChEBI" id="CHEBI:18420"/>
    </cofactor>
</comment>
<feature type="region of interest" description="Disordered" evidence="12">
    <location>
        <begin position="347"/>
        <end position="386"/>
    </location>
</feature>
<dbReference type="InterPro" id="IPR017441">
    <property type="entry name" value="Protein_kinase_ATP_BS"/>
</dbReference>